<dbReference type="InterPro" id="IPR050194">
    <property type="entry name" value="Glycosyltransferase_grp1"/>
</dbReference>
<dbReference type="OrthoDB" id="9813211at2"/>
<dbReference type="AlphaFoldDB" id="A0A4R3HWK6"/>
<evidence type="ECO:0000259" key="1">
    <source>
        <dbReference type="Pfam" id="PF00534"/>
    </source>
</evidence>
<dbReference type="Gene3D" id="3.40.50.2000">
    <property type="entry name" value="Glycogen Phosphorylase B"/>
    <property type="match status" value="2"/>
</dbReference>
<dbReference type="InterPro" id="IPR001296">
    <property type="entry name" value="Glyco_trans_1"/>
</dbReference>
<dbReference type="Proteomes" id="UP000295382">
    <property type="component" value="Unassembled WGS sequence"/>
</dbReference>
<dbReference type="PANTHER" id="PTHR45947:SF3">
    <property type="entry name" value="SULFOQUINOVOSYL TRANSFERASE SQD2"/>
    <property type="match status" value="1"/>
</dbReference>
<evidence type="ECO:0000313" key="3">
    <source>
        <dbReference type="EMBL" id="TCS35769.1"/>
    </source>
</evidence>
<evidence type="ECO:0000259" key="2">
    <source>
        <dbReference type="Pfam" id="PF13439"/>
    </source>
</evidence>
<feature type="domain" description="Glycosyl transferase family 1" evidence="1">
    <location>
        <begin position="205"/>
        <end position="367"/>
    </location>
</feature>
<dbReference type="RefSeq" id="WP_132259450.1">
    <property type="nucleotide sequence ID" value="NZ_SLZQ01000009.1"/>
</dbReference>
<comment type="caution">
    <text evidence="3">The sequence shown here is derived from an EMBL/GenBank/DDBJ whole genome shotgun (WGS) entry which is preliminary data.</text>
</comment>
<gene>
    <name evidence="3" type="ORF">EDC30_10968</name>
</gene>
<dbReference type="PANTHER" id="PTHR45947">
    <property type="entry name" value="SULFOQUINOVOSYL TRANSFERASE SQD2"/>
    <property type="match status" value="1"/>
</dbReference>
<dbReference type="Pfam" id="PF13439">
    <property type="entry name" value="Glyco_transf_4"/>
    <property type="match status" value="1"/>
</dbReference>
<dbReference type="SUPFAM" id="SSF53756">
    <property type="entry name" value="UDP-Glycosyltransferase/glycogen phosphorylase"/>
    <property type="match status" value="1"/>
</dbReference>
<name>A0A4R3HWK6_PAULE</name>
<dbReference type="GO" id="GO:0016758">
    <property type="term" value="F:hexosyltransferase activity"/>
    <property type="evidence" value="ECO:0007669"/>
    <property type="project" value="TreeGrafter"/>
</dbReference>
<protein>
    <submittedName>
        <fullName evidence="3">Glycosyltransferase involved in cell wall biosynthesis</fullName>
    </submittedName>
</protein>
<keyword evidence="3" id="KW-0808">Transferase</keyword>
<reference evidence="3 4" key="1">
    <citation type="submission" date="2019-03" db="EMBL/GenBank/DDBJ databases">
        <title>Genomic Encyclopedia of Type Strains, Phase IV (KMG-IV): sequencing the most valuable type-strain genomes for metagenomic binning, comparative biology and taxonomic classification.</title>
        <authorList>
            <person name="Goeker M."/>
        </authorList>
    </citation>
    <scope>NUCLEOTIDE SEQUENCE [LARGE SCALE GENOMIC DNA]</scope>
    <source>
        <strain evidence="3 4">DSM 7445</strain>
    </source>
</reference>
<sequence length="401" mass="42593">MLDTVSPSKATDPSIAILPAAPLQRLRVLLVTDSSNPSGVGEHMVTLAAALQEQAEVMLLFADTPEARYWAERASASQLDARVISAQALENGGKEYIAALNAFSPDVVHVHAGIGWEGHGLTAAAHNLAVSAIIRTEHLPYTLRALKSTELEAAYASGVASVHRIICVCEAARQTFRMSGIDPERYTVVHNGIAPKPALRSRAAVRAELGIGNDRLVLTVARFTEQKRHRTLLNALPALLTSCPDVRLGWVGSGPLEADLQATAAELGLVDRILFLGRRNDVPDLLAAADLFCLPSFFEGHPLVVLEAMAAGLPVVATRSLGTTEAVRNGETGLIVPVDNAPALAAAVARILNDASLSAKFSTTGREAAHTRFSAARMADATMNVYQDTLETSRLQGRDIA</sequence>
<dbReference type="CDD" id="cd03801">
    <property type="entry name" value="GT4_PimA-like"/>
    <property type="match status" value="1"/>
</dbReference>
<dbReference type="InterPro" id="IPR028098">
    <property type="entry name" value="Glyco_trans_4-like_N"/>
</dbReference>
<organism evidence="3 4">
    <name type="scientific">Paucimonas lemoignei</name>
    <name type="common">Pseudomonas lemoignei</name>
    <dbReference type="NCBI Taxonomy" id="29443"/>
    <lineage>
        <taxon>Bacteria</taxon>
        <taxon>Pseudomonadati</taxon>
        <taxon>Pseudomonadota</taxon>
        <taxon>Betaproteobacteria</taxon>
        <taxon>Burkholderiales</taxon>
        <taxon>Burkholderiaceae</taxon>
        <taxon>Paucimonas</taxon>
    </lineage>
</organism>
<dbReference type="Pfam" id="PF00534">
    <property type="entry name" value="Glycos_transf_1"/>
    <property type="match status" value="1"/>
</dbReference>
<dbReference type="EMBL" id="SLZQ01000009">
    <property type="protein sequence ID" value="TCS35769.1"/>
    <property type="molecule type" value="Genomic_DNA"/>
</dbReference>
<feature type="domain" description="Glycosyltransferase subfamily 4-like N-terminal" evidence="2">
    <location>
        <begin position="38"/>
        <end position="194"/>
    </location>
</feature>
<accession>A0A4R3HWK6</accession>
<evidence type="ECO:0000313" key="4">
    <source>
        <dbReference type="Proteomes" id="UP000295382"/>
    </source>
</evidence>
<keyword evidence="4" id="KW-1185">Reference proteome</keyword>
<proteinExistence type="predicted"/>